<dbReference type="InterPro" id="IPR036397">
    <property type="entry name" value="RNaseH_sf"/>
</dbReference>
<organism evidence="1 2">
    <name type="scientific">Cotesia congregata</name>
    <name type="common">Parasitoid wasp</name>
    <name type="synonym">Apanteles congregatus</name>
    <dbReference type="NCBI Taxonomy" id="51543"/>
    <lineage>
        <taxon>Eukaryota</taxon>
        <taxon>Metazoa</taxon>
        <taxon>Ecdysozoa</taxon>
        <taxon>Arthropoda</taxon>
        <taxon>Hexapoda</taxon>
        <taxon>Insecta</taxon>
        <taxon>Pterygota</taxon>
        <taxon>Neoptera</taxon>
        <taxon>Endopterygota</taxon>
        <taxon>Hymenoptera</taxon>
        <taxon>Apocrita</taxon>
        <taxon>Ichneumonoidea</taxon>
        <taxon>Braconidae</taxon>
        <taxon>Microgastrinae</taxon>
        <taxon>Cotesia</taxon>
    </lineage>
</organism>
<sequence>MIFTRKKKIQPESAKLFLNNKELLWACKLKILGILFNKFSTWKLHITELKRQCHQRLNLLKSIASNKWGADSQILINTYRAIIRSKLDYGCTLYQFASNHHLKKLDSIQITSLRIALGAYRTSPRVSLLAESGETPLDIRREQLSLNFASSAPSIIPELHQNQPQRHLNLTSDNSSEIHDLLIKLTNNVEFRNLTLYHPQFSQVPSWLAPTECYDLSIGERTWEKENTPAILYRNLFAEIINQLDQFTQIYTDGSILNNLRGCAIIINDRIFKYKLPPSYSIFSCEAFAILKSLKLIGQLNIHKAAIFSDSKSVIKALLNPNSSDNIIQEFQAIIYNTKFILESSESSGSPLTKVLTATNLQTTRQKMQQPQDLTLPFLSKPLLLTSKRWPRTTSRPNGTDFGVWAHLIYMKSATTLQRQDLSSKKDLTNAK</sequence>
<name>A0A8J2MAW8_COTCN</name>
<comment type="caution">
    <text evidence="1">The sequence shown here is derived from an EMBL/GenBank/DDBJ whole genome shotgun (WGS) entry which is preliminary data.</text>
</comment>
<dbReference type="EMBL" id="CAJNRD030001117">
    <property type="protein sequence ID" value="CAG5079567.1"/>
    <property type="molecule type" value="Genomic_DNA"/>
</dbReference>
<dbReference type="Proteomes" id="UP000786811">
    <property type="component" value="Unassembled WGS sequence"/>
</dbReference>
<dbReference type="CDD" id="cd09276">
    <property type="entry name" value="Rnase_HI_RT_non_LTR"/>
    <property type="match status" value="1"/>
</dbReference>
<dbReference type="GO" id="GO:0003676">
    <property type="term" value="F:nucleic acid binding"/>
    <property type="evidence" value="ECO:0007669"/>
    <property type="project" value="InterPro"/>
</dbReference>
<reference evidence="1" key="1">
    <citation type="submission" date="2021-04" db="EMBL/GenBank/DDBJ databases">
        <authorList>
            <person name="Chebbi M.A.C M."/>
        </authorList>
    </citation>
    <scope>NUCLEOTIDE SEQUENCE</scope>
</reference>
<dbReference type="InterPro" id="IPR012337">
    <property type="entry name" value="RNaseH-like_sf"/>
</dbReference>
<evidence type="ECO:0000313" key="1">
    <source>
        <dbReference type="EMBL" id="CAG5079567.1"/>
    </source>
</evidence>
<keyword evidence="2" id="KW-1185">Reference proteome</keyword>
<gene>
    <name evidence="1" type="ORF">HICCMSTLAB_LOCUS3044</name>
</gene>
<evidence type="ECO:0000313" key="2">
    <source>
        <dbReference type="Proteomes" id="UP000786811"/>
    </source>
</evidence>
<dbReference type="SUPFAM" id="SSF53098">
    <property type="entry name" value="Ribonuclease H-like"/>
    <property type="match status" value="1"/>
</dbReference>
<proteinExistence type="predicted"/>
<dbReference type="OrthoDB" id="7700999at2759"/>
<accession>A0A8J2MAW8</accession>
<evidence type="ECO:0008006" key="3">
    <source>
        <dbReference type="Google" id="ProtNLM"/>
    </source>
</evidence>
<protein>
    <recommendedName>
        <fullName evidence="3">RNase H type-1 domain-containing protein</fullName>
    </recommendedName>
</protein>
<dbReference type="AlphaFoldDB" id="A0A8J2MAW8"/>
<dbReference type="Gene3D" id="3.30.420.10">
    <property type="entry name" value="Ribonuclease H-like superfamily/Ribonuclease H"/>
    <property type="match status" value="1"/>
</dbReference>